<feature type="transmembrane region" description="Helical" evidence="1">
    <location>
        <begin position="30"/>
        <end position="47"/>
    </location>
</feature>
<evidence type="ECO:0000256" key="1">
    <source>
        <dbReference type="SAM" id="Phobius"/>
    </source>
</evidence>
<proteinExistence type="predicted"/>
<sequence>MNEIASSSPEMAMSNARGINPNMKKRTPEIIIWWINPAIIFISIWPANTLAPSLIPRENPLEMYNTSSITAKKGIKTDGTPEGIKKEKKFHPWCFNPMIVAPINTTILKETVKTKCEVTAKEYGIIPMKLLSKINTKIEKMKGK</sequence>
<keyword evidence="2" id="KW-0496">Mitochondrion</keyword>
<keyword evidence="1" id="KW-0812">Transmembrane</keyword>
<dbReference type="EMBL" id="GU133622">
    <property type="protein sequence ID" value="ACZ82941.1"/>
    <property type="molecule type" value="Genomic_DNA"/>
</dbReference>
<dbReference type="AlphaFoldDB" id="D2XDV1"/>
<name>D2XDV1_PNECA</name>
<protein>
    <submittedName>
        <fullName evidence="2">Orf 144</fullName>
    </submittedName>
</protein>
<accession>D2XDV1</accession>
<evidence type="ECO:0000313" key="2">
    <source>
        <dbReference type="EMBL" id="ACZ82941.1"/>
    </source>
</evidence>
<geneLocation type="mitochondrion" evidence="2"/>
<reference evidence="2" key="1">
    <citation type="journal article" date="2010" name="Mol. Genet. Genomics">
        <title>Sequence and structure of the linear mitochondrial genome of Pneumocystis carinii.</title>
        <authorList>
            <person name="Sesterhenn T.M."/>
            <person name="Slaven B.E."/>
            <person name="Keely S.P."/>
            <person name="Smulian A.G."/>
            <person name="Lang B.F."/>
            <person name="Cushion M.T."/>
        </authorList>
    </citation>
    <scope>NUCLEOTIDE SEQUENCE</scope>
</reference>
<keyword evidence="1" id="KW-1133">Transmembrane helix</keyword>
<organism evidence="2">
    <name type="scientific">Pneumocystis carinii</name>
    <dbReference type="NCBI Taxonomy" id="4754"/>
    <lineage>
        <taxon>Eukaryota</taxon>
        <taxon>Fungi</taxon>
        <taxon>Dikarya</taxon>
        <taxon>Ascomycota</taxon>
        <taxon>Taphrinomycotina</taxon>
        <taxon>Pneumocystomycetes</taxon>
        <taxon>Pneumocystaceae</taxon>
        <taxon>Pneumocystis</taxon>
    </lineage>
</organism>
<keyword evidence="1" id="KW-0472">Membrane</keyword>